<dbReference type="RefSeq" id="WP_182575876.1">
    <property type="nucleotide sequence ID" value="NZ_JACJHY010000043.1"/>
</dbReference>
<accession>A0ABR6CFU9</accession>
<evidence type="ECO:0000256" key="1">
    <source>
        <dbReference type="SAM" id="Phobius"/>
    </source>
</evidence>
<organism evidence="2 3">
    <name type="scientific">Aminobacter ciceronei</name>
    <dbReference type="NCBI Taxonomy" id="150723"/>
    <lineage>
        <taxon>Bacteria</taxon>
        <taxon>Pseudomonadati</taxon>
        <taxon>Pseudomonadota</taxon>
        <taxon>Alphaproteobacteria</taxon>
        <taxon>Hyphomicrobiales</taxon>
        <taxon>Phyllobacteriaceae</taxon>
        <taxon>Aminobacter</taxon>
    </lineage>
</organism>
<dbReference type="Proteomes" id="UP000587524">
    <property type="component" value="Unassembled WGS sequence"/>
</dbReference>
<evidence type="ECO:0008006" key="4">
    <source>
        <dbReference type="Google" id="ProtNLM"/>
    </source>
</evidence>
<keyword evidence="3" id="KW-1185">Reference proteome</keyword>
<evidence type="ECO:0000313" key="2">
    <source>
        <dbReference type="EMBL" id="MBA9023911.1"/>
    </source>
</evidence>
<keyword evidence="1" id="KW-1133">Transmembrane helix</keyword>
<dbReference type="EMBL" id="JACJHZ010000043">
    <property type="protein sequence ID" value="MBA9023911.1"/>
    <property type="molecule type" value="Genomic_DNA"/>
</dbReference>
<gene>
    <name evidence="2" type="ORF">HNQ97_005944</name>
</gene>
<sequence>MSQQQNFLGPLIAGKVLETVIGRVLDKVAVNPKISLEPQDVPAVREVVADTVRRELEAREQHSTNSEPAYQSRVAQGSVASFLGAAALFAELWTNGVPDAPTLYVAPVTILFGSVWALYGRFIAKKPVGA</sequence>
<evidence type="ECO:0000313" key="3">
    <source>
        <dbReference type="Proteomes" id="UP000587524"/>
    </source>
</evidence>
<keyword evidence="1" id="KW-0812">Transmembrane</keyword>
<proteinExistence type="predicted"/>
<comment type="caution">
    <text evidence="2">The sequence shown here is derived from an EMBL/GenBank/DDBJ whole genome shotgun (WGS) entry which is preliminary data.</text>
</comment>
<protein>
    <recommendedName>
        <fullName evidence="4">Holin of 3TMs, for gene-transfer release</fullName>
    </recommendedName>
</protein>
<keyword evidence="1" id="KW-0472">Membrane</keyword>
<feature type="transmembrane region" description="Helical" evidence="1">
    <location>
        <begin position="104"/>
        <end position="124"/>
    </location>
</feature>
<name>A0ABR6CFU9_9HYPH</name>
<reference evidence="2 3" key="1">
    <citation type="submission" date="2020-08" db="EMBL/GenBank/DDBJ databases">
        <title>Genomic Encyclopedia of Type Strains, Phase IV (KMG-IV): sequencing the most valuable type-strain genomes for metagenomic binning, comparative biology and taxonomic classification.</title>
        <authorList>
            <person name="Goeker M."/>
        </authorList>
    </citation>
    <scope>NUCLEOTIDE SEQUENCE [LARGE SCALE GENOMIC DNA]</scope>
    <source>
        <strain evidence="2 3">DSM 17455</strain>
    </source>
</reference>